<dbReference type="EMBL" id="JAMQGP010000002">
    <property type="protein sequence ID" value="MCM2679365.1"/>
    <property type="molecule type" value="Genomic_DNA"/>
</dbReference>
<evidence type="ECO:0000256" key="1">
    <source>
        <dbReference type="ARBA" id="ARBA00004141"/>
    </source>
</evidence>
<keyword evidence="6" id="KW-1003">Cell membrane</keyword>
<feature type="transmembrane region" description="Helical" evidence="6">
    <location>
        <begin position="215"/>
        <end position="236"/>
    </location>
</feature>
<dbReference type="AlphaFoldDB" id="A0AA41W5P4"/>
<evidence type="ECO:0000313" key="8">
    <source>
        <dbReference type="Proteomes" id="UP001165393"/>
    </source>
</evidence>
<comment type="subcellular location">
    <subcellularLocation>
        <location evidence="6">Cell membrane</location>
        <topology evidence="6">Multi-pass membrane protein</topology>
    </subcellularLocation>
    <subcellularLocation>
        <location evidence="1">Membrane</location>
        <topology evidence="1">Multi-pass membrane protein</topology>
    </subcellularLocation>
</comment>
<keyword evidence="3 6" id="KW-0812">Transmembrane</keyword>
<feature type="transmembrane region" description="Helical" evidence="6">
    <location>
        <begin position="109"/>
        <end position="131"/>
    </location>
</feature>
<feature type="transmembrane region" description="Helical" evidence="6">
    <location>
        <begin position="181"/>
        <end position="208"/>
    </location>
</feature>
<dbReference type="InterPro" id="IPR002781">
    <property type="entry name" value="TM_pro_TauE-like"/>
</dbReference>
<keyword evidence="4 6" id="KW-1133">Transmembrane helix</keyword>
<dbReference type="Proteomes" id="UP001165393">
    <property type="component" value="Unassembled WGS sequence"/>
</dbReference>
<dbReference type="InterPro" id="IPR051598">
    <property type="entry name" value="TSUP/Inactive_protease-like"/>
</dbReference>
<keyword evidence="8" id="KW-1185">Reference proteome</keyword>
<sequence length="292" mass="31284">MKQAPSPLSYKAIGLSVFIFIWILVVYGLHTVELLQYYSFSLLGLVGAIFANTTGAGGGVVFIPMFHQLGFSEQESVATSFAIQSFGMTAGAVTWFLNYRNLKAEQLSWRPLPSVVLLASVCSVIGLSFSYQSSIGAPVAMHHVFSAFSVFLGIATLYITLVGKPPQEHQSHAYVDYVAFAVIGLVGGVITAWLSVGVGELLAVYLILRGYKVTLAIAAAVIVSAITVWSGLYHHIWEQPHVVWPVVLFAGPAAVLGGIAAKTIVGLFHVRTVKLFFGGYVLISGVFIALLS</sequence>
<dbReference type="PANTHER" id="PTHR43701:SF2">
    <property type="entry name" value="MEMBRANE TRANSPORTER PROTEIN YJNA-RELATED"/>
    <property type="match status" value="1"/>
</dbReference>
<evidence type="ECO:0000256" key="4">
    <source>
        <dbReference type="ARBA" id="ARBA00022989"/>
    </source>
</evidence>
<organism evidence="7 8">
    <name type="scientific">Echinimonas agarilytica</name>
    <dbReference type="NCBI Taxonomy" id="1215918"/>
    <lineage>
        <taxon>Bacteria</taxon>
        <taxon>Pseudomonadati</taxon>
        <taxon>Pseudomonadota</taxon>
        <taxon>Gammaproteobacteria</taxon>
        <taxon>Alteromonadales</taxon>
        <taxon>Echinimonadaceae</taxon>
        <taxon>Echinimonas</taxon>
    </lineage>
</organism>
<evidence type="ECO:0000256" key="3">
    <source>
        <dbReference type="ARBA" id="ARBA00022692"/>
    </source>
</evidence>
<evidence type="ECO:0000256" key="5">
    <source>
        <dbReference type="ARBA" id="ARBA00023136"/>
    </source>
</evidence>
<comment type="caution">
    <text evidence="7">The sequence shown here is derived from an EMBL/GenBank/DDBJ whole genome shotgun (WGS) entry which is preliminary data.</text>
</comment>
<dbReference type="PANTHER" id="PTHR43701">
    <property type="entry name" value="MEMBRANE TRANSPORTER PROTEIN MJ0441-RELATED"/>
    <property type="match status" value="1"/>
</dbReference>
<feature type="transmembrane region" description="Helical" evidence="6">
    <location>
        <begin position="143"/>
        <end position="161"/>
    </location>
</feature>
<dbReference type="GO" id="GO:0005886">
    <property type="term" value="C:plasma membrane"/>
    <property type="evidence" value="ECO:0007669"/>
    <property type="project" value="UniProtKB-SubCell"/>
</dbReference>
<feature type="transmembrane region" description="Helical" evidence="6">
    <location>
        <begin position="12"/>
        <end position="30"/>
    </location>
</feature>
<evidence type="ECO:0000313" key="7">
    <source>
        <dbReference type="EMBL" id="MCM2679365.1"/>
    </source>
</evidence>
<comment type="similarity">
    <text evidence="2 6">Belongs to the 4-toluene sulfonate uptake permease (TSUP) (TC 2.A.102) family.</text>
</comment>
<accession>A0AA41W5P4</accession>
<feature type="transmembrane region" description="Helical" evidence="6">
    <location>
        <begin position="42"/>
        <end position="65"/>
    </location>
</feature>
<protein>
    <recommendedName>
        <fullName evidence="6">Probable membrane transporter protein</fullName>
    </recommendedName>
</protein>
<gene>
    <name evidence="7" type="ORF">NAF29_06735</name>
</gene>
<evidence type="ECO:0000256" key="6">
    <source>
        <dbReference type="RuleBase" id="RU363041"/>
    </source>
</evidence>
<feature type="transmembrane region" description="Helical" evidence="6">
    <location>
        <begin position="273"/>
        <end position="291"/>
    </location>
</feature>
<evidence type="ECO:0000256" key="2">
    <source>
        <dbReference type="ARBA" id="ARBA00009142"/>
    </source>
</evidence>
<name>A0AA41W5P4_9GAMM</name>
<keyword evidence="5 6" id="KW-0472">Membrane</keyword>
<feature type="transmembrane region" description="Helical" evidence="6">
    <location>
        <begin position="242"/>
        <end position="261"/>
    </location>
</feature>
<proteinExistence type="inferred from homology"/>
<feature type="transmembrane region" description="Helical" evidence="6">
    <location>
        <begin position="77"/>
        <end position="97"/>
    </location>
</feature>
<dbReference type="Pfam" id="PF01925">
    <property type="entry name" value="TauE"/>
    <property type="match status" value="1"/>
</dbReference>
<reference evidence="7 8" key="1">
    <citation type="journal article" date="2013" name="Antonie Van Leeuwenhoek">
        <title>Echinimonas agarilytica gen. nov., sp. nov., a new gammaproteobacterium isolated from the sea urchin Strongylocentrotus intermedius.</title>
        <authorList>
            <person name="Nedashkovskaya O.I."/>
            <person name="Stenkova A.M."/>
            <person name="Zhukova N.V."/>
            <person name="Van Trappen S."/>
            <person name="Lee J.S."/>
            <person name="Kim S.B."/>
        </authorList>
    </citation>
    <scope>NUCLEOTIDE SEQUENCE [LARGE SCALE GENOMIC DNA]</scope>
    <source>
        <strain evidence="7 8">KMM 6351</strain>
    </source>
</reference>